<gene>
    <name evidence="1" type="ORF">PMAYCL1PPCAC_20848</name>
</gene>
<comment type="caution">
    <text evidence="1">The sequence shown here is derived from an EMBL/GenBank/DDBJ whole genome shotgun (WGS) entry which is preliminary data.</text>
</comment>
<evidence type="ECO:0000313" key="1">
    <source>
        <dbReference type="EMBL" id="GMR50653.1"/>
    </source>
</evidence>
<name>A0AAN5I3I5_9BILA</name>
<organism evidence="1 2">
    <name type="scientific">Pristionchus mayeri</name>
    <dbReference type="NCBI Taxonomy" id="1317129"/>
    <lineage>
        <taxon>Eukaryota</taxon>
        <taxon>Metazoa</taxon>
        <taxon>Ecdysozoa</taxon>
        <taxon>Nematoda</taxon>
        <taxon>Chromadorea</taxon>
        <taxon>Rhabditida</taxon>
        <taxon>Rhabditina</taxon>
        <taxon>Diplogasteromorpha</taxon>
        <taxon>Diplogasteroidea</taxon>
        <taxon>Neodiplogasteridae</taxon>
        <taxon>Pristionchus</taxon>
    </lineage>
</organism>
<dbReference type="AlphaFoldDB" id="A0AAN5I3I5"/>
<dbReference type="Proteomes" id="UP001328107">
    <property type="component" value="Unassembled WGS sequence"/>
</dbReference>
<sequence length="80" mass="8684">NISSSARGSEACCDSYSNCSSEEWLIPPEVSSVNELLTIASFRVSLDLVLSASYWATVSVNSRILKINSSIVLSLFKSCF</sequence>
<feature type="non-terminal residue" evidence="1">
    <location>
        <position position="1"/>
    </location>
</feature>
<reference evidence="2" key="1">
    <citation type="submission" date="2022-10" db="EMBL/GenBank/DDBJ databases">
        <title>Genome assembly of Pristionchus species.</title>
        <authorList>
            <person name="Yoshida K."/>
            <person name="Sommer R.J."/>
        </authorList>
    </citation>
    <scope>NUCLEOTIDE SEQUENCE [LARGE SCALE GENOMIC DNA]</scope>
    <source>
        <strain evidence="2">RS5460</strain>
    </source>
</reference>
<dbReference type="EMBL" id="BTRK01000004">
    <property type="protein sequence ID" value="GMR50653.1"/>
    <property type="molecule type" value="Genomic_DNA"/>
</dbReference>
<keyword evidence="2" id="KW-1185">Reference proteome</keyword>
<accession>A0AAN5I3I5</accession>
<evidence type="ECO:0000313" key="2">
    <source>
        <dbReference type="Proteomes" id="UP001328107"/>
    </source>
</evidence>
<proteinExistence type="predicted"/>
<protein>
    <submittedName>
        <fullName evidence="1">Uncharacterized protein</fullName>
    </submittedName>
</protein>